<dbReference type="InterPro" id="IPR017937">
    <property type="entry name" value="Thioredoxin_CS"/>
</dbReference>
<dbReference type="GO" id="GO:0036498">
    <property type="term" value="P:IRE1-mediated unfolded protein response"/>
    <property type="evidence" value="ECO:0007669"/>
    <property type="project" value="TreeGrafter"/>
</dbReference>
<dbReference type="PANTHER" id="PTHR44340">
    <property type="entry name" value="DNAJ HOMOLOG SUBFAMILY C MEMBER 10"/>
    <property type="match status" value="1"/>
</dbReference>
<dbReference type="OrthoDB" id="5810603at2759"/>
<protein>
    <recommendedName>
        <fullName evidence="1">DnaJ homolog subfamily C member 10</fullName>
    </recommendedName>
</protein>
<evidence type="ECO:0000259" key="4">
    <source>
        <dbReference type="PROSITE" id="PS51352"/>
    </source>
</evidence>
<dbReference type="AlphaFoldDB" id="A0A8J2H886"/>
<comment type="caution">
    <text evidence="5">The sequence shown here is derived from an EMBL/GenBank/DDBJ whole genome shotgun (WGS) entry which is preliminary data.</text>
</comment>
<dbReference type="GO" id="GO:0016671">
    <property type="term" value="F:oxidoreductase activity, acting on a sulfur group of donors, disulfide as acceptor"/>
    <property type="evidence" value="ECO:0007669"/>
    <property type="project" value="TreeGrafter"/>
</dbReference>
<evidence type="ECO:0000313" key="6">
    <source>
        <dbReference type="Proteomes" id="UP000786811"/>
    </source>
</evidence>
<dbReference type="Proteomes" id="UP000786811">
    <property type="component" value="Unassembled WGS sequence"/>
</dbReference>
<proteinExistence type="predicted"/>
<organism evidence="5 6">
    <name type="scientific">Cotesia congregata</name>
    <name type="common">Parasitoid wasp</name>
    <name type="synonym">Apanteles congregatus</name>
    <dbReference type="NCBI Taxonomy" id="51543"/>
    <lineage>
        <taxon>Eukaryota</taxon>
        <taxon>Metazoa</taxon>
        <taxon>Ecdysozoa</taxon>
        <taxon>Arthropoda</taxon>
        <taxon>Hexapoda</taxon>
        <taxon>Insecta</taxon>
        <taxon>Pterygota</taxon>
        <taxon>Neoptera</taxon>
        <taxon>Endopterygota</taxon>
        <taxon>Hymenoptera</taxon>
        <taxon>Apocrita</taxon>
        <taxon>Ichneumonoidea</taxon>
        <taxon>Braconidae</taxon>
        <taxon>Microgastrinae</taxon>
        <taxon>Cotesia</taxon>
    </lineage>
</organism>
<dbReference type="Gene3D" id="1.10.287.110">
    <property type="entry name" value="DnaJ domain"/>
    <property type="match status" value="1"/>
</dbReference>
<keyword evidence="6" id="KW-1185">Reference proteome</keyword>
<dbReference type="CDD" id="cd06257">
    <property type="entry name" value="DnaJ"/>
    <property type="match status" value="1"/>
</dbReference>
<dbReference type="PRINTS" id="PR00421">
    <property type="entry name" value="THIOREDOXIN"/>
</dbReference>
<evidence type="ECO:0000256" key="1">
    <source>
        <dbReference type="ARBA" id="ARBA00020920"/>
    </source>
</evidence>
<feature type="domain" description="Thioredoxin" evidence="4">
    <location>
        <begin position="550"/>
        <end position="695"/>
    </location>
</feature>
<dbReference type="Pfam" id="PF00226">
    <property type="entry name" value="DnaJ"/>
    <property type="match status" value="1"/>
</dbReference>
<name>A0A8J2H886_COTCN</name>
<dbReference type="InterPro" id="IPR036869">
    <property type="entry name" value="J_dom_sf"/>
</dbReference>
<dbReference type="Gene3D" id="3.40.30.10">
    <property type="entry name" value="Glutaredoxin"/>
    <property type="match status" value="5"/>
</dbReference>
<dbReference type="SUPFAM" id="SSF52833">
    <property type="entry name" value="Thioredoxin-like"/>
    <property type="match status" value="5"/>
</dbReference>
<dbReference type="GO" id="GO:0051787">
    <property type="term" value="F:misfolded protein binding"/>
    <property type="evidence" value="ECO:0007669"/>
    <property type="project" value="TreeGrafter"/>
</dbReference>
<dbReference type="PANTHER" id="PTHR44340:SF1">
    <property type="entry name" value="DNAJ HOMOLOG SUBFAMILY C MEMBER 10"/>
    <property type="match status" value="1"/>
</dbReference>
<feature type="domain" description="J" evidence="3">
    <location>
        <begin position="22"/>
        <end position="83"/>
    </location>
</feature>
<dbReference type="Pfam" id="PF00085">
    <property type="entry name" value="Thioredoxin"/>
    <property type="match status" value="4"/>
</dbReference>
<evidence type="ECO:0000313" key="5">
    <source>
        <dbReference type="EMBL" id="CAG5083176.1"/>
    </source>
</evidence>
<dbReference type="GO" id="GO:0005788">
    <property type="term" value="C:endoplasmic reticulum lumen"/>
    <property type="evidence" value="ECO:0007669"/>
    <property type="project" value="TreeGrafter"/>
</dbReference>
<dbReference type="PROSITE" id="PS51352">
    <property type="entry name" value="THIOREDOXIN_2"/>
    <property type="match status" value="2"/>
</dbReference>
<dbReference type="EMBL" id="CAJNRD030001118">
    <property type="protein sequence ID" value="CAG5083176.1"/>
    <property type="molecule type" value="Genomic_DNA"/>
</dbReference>
<dbReference type="InterPro" id="IPR036249">
    <property type="entry name" value="Thioredoxin-like_sf"/>
</dbReference>
<dbReference type="SUPFAM" id="SSF46565">
    <property type="entry name" value="Chaperone J-domain"/>
    <property type="match status" value="1"/>
</dbReference>
<dbReference type="GO" id="GO:0015035">
    <property type="term" value="F:protein-disulfide reductase activity"/>
    <property type="evidence" value="ECO:0007669"/>
    <property type="project" value="TreeGrafter"/>
</dbReference>
<feature type="signal peptide" evidence="2">
    <location>
        <begin position="1"/>
        <end position="20"/>
    </location>
</feature>
<keyword evidence="2" id="KW-0732">Signal</keyword>
<sequence>MCKLRQIILLLLLILNRSFCDDYYELLGLKRTANEKEIRQAFKRIAVNSHPDKNPHMKKKYDLYGEEGLNNDQFQRQNYHSWSYYQDNFGIYDDDPQVVTLNTNDYDDNVVNSEKIWMINFYSPMCSHCHHLAPDWRKIAKDFEGIIRVGAVNCEDDWRLCRRLNIQAYPTLLYYPKNSQHGTRYGYQKTYEKLSEFIMERLDVSIQTLSASKWKQLIKLLDSKNNDYYKNDKPLLVFTCGINRNCFDYDDQLKITAMFENIIDTGIVDCNNNCNKLMSTTGAVFINNIKNNDKKNFILFNDLSSIDEFVHDILDELPEPQEISQDYFNDIKEKLEENENENGWLVCFYIGHATDLDLQLKKLPSIITDVNLGKLNCGKYSSLCSNLNINRYPMWGVLKPGGAFELSHGKSTLNDVAKFAENSIKAQNVAALKLRKASMQFKKSVVQFGTIDCTAHAEICRQYNIRSYPTAMLINGTTTTQFTNQKTAAGIIEFLNEVVNPTVIKLNRNNFHKTVGKKDDETLWVIDYFAPWCGPCQQLAPEWTIVAKNLHLLDNVKVASVDCDANGELCRELGTFDEEKLRKKIFESKSKSKNKKDYWLIDFYAPWCDHCQKLEPQFAIAAQLLRNSSIGFGKFNCDTFGAECNQLGIQAYPTLMLYTSKNNRSGIEITSQSAQDIKNSILNLINKNSKLHDEL</sequence>
<accession>A0A8J2H886</accession>
<dbReference type="PRINTS" id="PR00625">
    <property type="entry name" value="JDOMAIN"/>
</dbReference>
<dbReference type="PROSITE" id="PS00194">
    <property type="entry name" value="THIOREDOXIN_1"/>
    <property type="match status" value="1"/>
</dbReference>
<dbReference type="PROSITE" id="PS50076">
    <property type="entry name" value="DNAJ_2"/>
    <property type="match status" value="1"/>
</dbReference>
<dbReference type="InterPro" id="IPR052460">
    <property type="entry name" value="ER_disulfide_reductase"/>
</dbReference>
<evidence type="ECO:0000256" key="2">
    <source>
        <dbReference type="SAM" id="SignalP"/>
    </source>
</evidence>
<reference evidence="5" key="1">
    <citation type="submission" date="2021-04" db="EMBL/GenBank/DDBJ databases">
        <authorList>
            <person name="Chebbi M.A.C M."/>
        </authorList>
    </citation>
    <scope>NUCLEOTIDE SEQUENCE</scope>
</reference>
<dbReference type="SMART" id="SM00271">
    <property type="entry name" value="DnaJ"/>
    <property type="match status" value="1"/>
</dbReference>
<dbReference type="CDD" id="cd02961">
    <property type="entry name" value="PDI_a_family"/>
    <property type="match status" value="1"/>
</dbReference>
<dbReference type="InterPro" id="IPR013766">
    <property type="entry name" value="Thioredoxin_domain"/>
</dbReference>
<feature type="domain" description="Thioredoxin" evidence="4">
    <location>
        <begin position="80"/>
        <end position="203"/>
    </location>
</feature>
<dbReference type="InterPro" id="IPR001623">
    <property type="entry name" value="DnaJ_domain"/>
</dbReference>
<feature type="chain" id="PRO_5035263568" description="DnaJ homolog subfamily C member 10" evidence="2">
    <location>
        <begin position="21"/>
        <end position="695"/>
    </location>
</feature>
<gene>
    <name evidence="5" type="ORF">HICCMSTLAB_LOCUS3755</name>
</gene>
<evidence type="ECO:0000259" key="3">
    <source>
        <dbReference type="PROSITE" id="PS50076"/>
    </source>
</evidence>